<proteinExistence type="predicted"/>
<dbReference type="Pfam" id="PF01522">
    <property type="entry name" value="Polysacc_deac_1"/>
    <property type="match status" value="1"/>
</dbReference>
<dbReference type="AlphaFoldDB" id="A0A2A4YFM1"/>
<dbReference type="PANTHER" id="PTHR34216">
    <property type="match status" value="1"/>
</dbReference>
<evidence type="ECO:0000256" key="2">
    <source>
        <dbReference type="ARBA" id="ARBA00022729"/>
    </source>
</evidence>
<dbReference type="CDD" id="cd10918">
    <property type="entry name" value="CE4_NodB_like_5s_6s"/>
    <property type="match status" value="1"/>
</dbReference>
<name>A0A2A4YFM1_UNCAE</name>
<dbReference type="InterPro" id="IPR002509">
    <property type="entry name" value="NODB_dom"/>
</dbReference>
<dbReference type="SUPFAM" id="SSF88713">
    <property type="entry name" value="Glycoside hydrolase/deacetylase"/>
    <property type="match status" value="1"/>
</dbReference>
<comment type="caution">
    <text evidence="4">The sequence shown here is derived from an EMBL/GenBank/DDBJ whole genome shotgun (WGS) entry which is preliminary data.</text>
</comment>
<dbReference type="GO" id="GO:0005975">
    <property type="term" value="P:carbohydrate metabolic process"/>
    <property type="evidence" value="ECO:0007669"/>
    <property type="project" value="InterPro"/>
</dbReference>
<dbReference type="GO" id="GO:0016810">
    <property type="term" value="F:hydrolase activity, acting on carbon-nitrogen (but not peptide) bonds"/>
    <property type="evidence" value="ECO:0007669"/>
    <property type="project" value="InterPro"/>
</dbReference>
<accession>A0A2A4YFM1</accession>
<feature type="domain" description="NodB homology" evidence="3">
    <location>
        <begin position="47"/>
        <end position="239"/>
    </location>
</feature>
<protein>
    <recommendedName>
        <fullName evidence="3">NodB homology domain-containing protein</fullName>
    </recommendedName>
</protein>
<dbReference type="InterPro" id="IPR051398">
    <property type="entry name" value="Polysacch_Deacetylase"/>
</dbReference>
<gene>
    <name evidence="4" type="ORF">COB11_04995</name>
</gene>
<comment type="subcellular location">
    <subcellularLocation>
        <location evidence="1">Secreted</location>
    </subcellularLocation>
</comment>
<dbReference type="PROSITE" id="PS51677">
    <property type="entry name" value="NODB"/>
    <property type="match status" value="1"/>
</dbReference>
<evidence type="ECO:0000259" key="3">
    <source>
        <dbReference type="PROSITE" id="PS51677"/>
    </source>
</evidence>
<evidence type="ECO:0000256" key="1">
    <source>
        <dbReference type="ARBA" id="ARBA00004613"/>
    </source>
</evidence>
<organism evidence="4 5">
    <name type="scientific">Aerophobetes bacterium</name>
    <dbReference type="NCBI Taxonomy" id="2030807"/>
    <lineage>
        <taxon>Bacteria</taxon>
        <taxon>Candidatus Aerophobota</taxon>
    </lineage>
</organism>
<dbReference type="Proteomes" id="UP000217838">
    <property type="component" value="Unassembled WGS sequence"/>
</dbReference>
<dbReference type="PANTHER" id="PTHR34216:SF3">
    <property type="entry name" value="POLY-BETA-1,6-N-ACETYL-D-GLUCOSAMINE N-DEACETYLASE"/>
    <property type="match status" value="1"/>
</dbReference>
<reference evidence="5" key="1">
    <citation type="submission" date="2017-08" db="EMBL/GenBank/DDBJ databases">
        <title>A dynamic microbial community with high functional redundancy inhabits the cold, oxic subseafloor aquifer.</title>
        <authorList>
            <person name="Tully B.J."/>
            <person name="Wheat C.G."/>
            <person name="Glazer B.T."/>
            <person name="Huber J.A."/>
        </authorList>
    </citation>
    <scope>NUCLEOTIDE SEQUENCE [LARGE SCALE GENOMIC DNA]</scope>
</reference>
<dbReference type="InterPro" id="IPR011330">
    <property type="entry name" value="Glyco_hydro/deAcase_b/a-brl"/>
</dbReference>
<sequence>MLITLLYHRAFECPYGNTLDSLEKHFIYLKKHANIVLPFEELKKHALNVCISFDDATFDFYEYVYPLLKKHQIKALLSVPTGFISASETITPETRISELKRFPNNSTNASCYCSFSEIAEMSTSGFVDIASHGVDHVNLTSKGIDLEKEIRNSKETLESALNKKIECFVYPYGRFNKQIHEIVKKYYKLGMRIGNGVNFSWDSSLHFRINADGIKKVASLLGARRRVLGGLKSIKRFYY</sequence>
<evidence type="ECO:0000313" key="4">
    <source>
        <dbReference type="EMBL" id="PCI93648.1"/>
    </source>
</evidence>
<evidence type="ECO:0000313" key="5">
    <source>
        <dbReference type="Proteomes" id="UP000217838"/>
    </source>
</evidence>
<dbReference type="Gene3D" id="3.20.20.370">
    <property type="entry name" value="Glycoside hydrolase/deacetylase"/>
    <property type="match status" value="1"/>
</dbReference>
<keyword evidence="2" id="KW-0732">Signal</keyword>
<dbReference type="GO" id="GO:0005576">
    <property type="term" value="C:extracellular region"/>
    <property type="evidence" value="ECO:0007669"/>
    <property type="project" value="UniProtKB-SubCell"/>
</dbReference>
<dbReference type="EMBL" id="NVUU01000056">
    <property type="protein sequence ID" value="PCI93648.1"/>
    <property type="molecule type" value="Genomic_DNA"/>
</dbReference>